<organism evidence="3 4">
    <name type="scientific">Cohnella xylanilytica</name>
    <dbReference type="NCBI Taxonomy" id="557555"/>
    <lineage>
        <taxon>Bacteria</taxon>
        <taxon>Bacillati</taxon>
        <taxon>Bacillota</taxon>
        <taxon>Bacilli</taxon>
        <taxon>Bacillales</taxon>
        <taxon>Paenibacillaceae</taxon>
        <taxon>Cohnella</taxon>
    </lineage>
</organism>
<dbReference type="AlphaFoldDB" id="A0A841U0D3"/>
<dbReference type="Proteomes" id="UP000553776">
    <property type="component" value="Unassembled WGS sequence"/>
</dbReference>
<keyword evidence="4" id="KW-1185">Reference proteome</keyword>
<feature type="transmembrane region" description="Helical" evidence="2">
    <location>
        <begin position="136"/>
        <end position="157"/>
    </location>
</feature>
<name>A0A841U0D3_9BACL</name>
<feature type="transmembrane region" description="Helical" evidence="2">
    <location>
        <begin position="104"/>
        <end position="124"/>
    </location>
</feature>
<evidence type="ECO:0000256" key="1">
    <source>
        <dbReference type="SAM" id="MobiDB-lite"/>
    </source>
</evidence>
<keyword evidence="2" id="KW-0472">Membrane</keyword>
<feature type="compositionally biased region" description="Pro residues" evidence="1">
    <location>
        <begin position="213"/>
        <end position="228"/>
    </location>
</feature>
<feature type="transmembrane region" description="Helical" evidence="2">
    <location>
        <begin position="177"/>
        <end position="199"/>
    </location>
</feature>
<feature type="transmembrane region" description="Helical" evidence="2">
    <location>
        <begin position="39"/>
        <end position="58"/>
    </location>
</feature>
<proteinExistence type="predicted"/>
<comment type="caution">
    <text evidence="3">The sequence shown here is derived from an EMBL/GenBank/DDBJ whole genome shotgun (WGS) entry which is preliminary data.</text>
</comment>
<evidence type="ECO:0000313" key="3">
    <source>
        <dbReference type="EMBL" id="MBB6691813.1"/>
    </source>
</evidence>
<feature type="transmembrane region" description="Helical" evidence="2">
    <location>
        <begin position="65"/>
        <end position="84"/>
    </location>
</feature>
<protein>
    <recommendedName>
        <fullName evidence="5">DUF4129 domain-containing protein</fullName>
    </recommendedName>
</protein>
<sequence length="441" mass="47827">MKKGRVRFGTPSLYRAILQLLAWLPVSLGVAEAVSLDWTYGWLAVLLGAALLGAATTAGRFLSPWIVYGLLVATVVGAAIYLNGSLLLPALYLGVVAWRSGRPLGLTAIGMAGVATNGVALVAVHWAAALSPYRPLFIGAGIAWFVLSVYAGHSRLLDSASLHNGIVTRIVTRSTRAYATVLIAAVLAVFLATSDFHLWRAIVDFLSSHAPKGRPPVPEPPPEAPPALPDWMDQAGGSSPGRWAKILNTVFYVIAGIVAAVLAWLLVRRFLLNLEWVRQLSGRIRAFLARLFARPAPAEAPAYADERESLLDIGKALRQAAARWRGRPKREPLSREEWERLDGAGRVRRLYEEAVASGIEDGYGFRPSDTPDETLEKLAKWREAHPGRKAAGPAAAAWLGRVREALGALYGKARYGPREAIGSEREIAELANDYPWKKTGK</sequence>
<dbReference type="EMBL" id="JACJVR010000039">
    <property type="protein sequence ID" value="MBB6691813.1"/>
    <property type="molecule type" value="Genomic_DNA"/>
</dbReference>
<evidence type="ECO:0008006" key="5">
    <source>
        <dbReference type="Google" id="ProtNLM"/>
    </source>
</evidence>
<dbReference type="RefSeq" id="WP_185135806.1">
    <property type="nucleotide sequence ID" value="NZ_JACJVR010000039.1"/>
</dbReference>
<evidence type="ECO:0000256" key="2">
    <source>
        <dbReference type="SAM" id="Phobius"/>
    </source>
</evidence>
<feature type="transmembrane region" description="Helical" evidence="2">
    <location>
        <begin position="246"/>
        <end position="267"/>
    </location>
</feature>
<gene>
    <name evidence="3" type="ORF">H7B90_10430</name>
</gene>
<keyword evidence="2" id="KW-0812">Transmembrane</keyword>
<evidence type="ECO:0000313" key="4">
    <source>
        <dbReference type="Proteomes" id="UP000553776"/>
    </source>
</evidence>
<feature type="region of interest" description="Disordered" evidence="1">
    <location>
        <begin position="212"/>
        <end position="231"/>
    </location>
</feature>
<keyword evidence="2" id="KW-1133">Transmembrane helix</keyword>
<reference evidence="3 4" key="1">
    <citation type="submission" date="2020-08" db="EMBL/GenBank/DDBJ databases">
        <title>Cohnella phylogeny.</title>
        <authorList>
            <person name="Dunlap C."/>
        </authorList>
    </citation>
    <scope>NUCLEOTIDE SEQUENCE [LARGE SCALE GENOMIC DNA]</scope>
    <source>
        <strain evidence="3 4">DSM 25239</strain>
    </source>
</reference>
<accession>A0A841U0D3</accession>